<dbReference type="EC" id="3.1.3.48" evidence="2"/>
<name>A0A9J7NCU2_BRAFL</name>
<evidence type="ECO:0000259" key="12">
    <source>
        <dbReference type="PROSITE" id="PS50055"/>
    </source>
</evidence>
<dbReference type="InterPro" id="IPR003595">
    <property type="entry name" value="Tyr_Pase_cat"/>
</dbReference>
<feature type="transmembrane region" description="Helical" evidence="10">
    <location>
        <begin position="240"/>
        <end position="263"/>
    </location>
</feature>
<dbReference type="PROSITE" id="PS50055">
    <property type="entry name" value="TYR_PHOSPHATASE_PTP"/>
    <property type="match status" value="2"/>
</dbReference>
<dbReference type="KEGG" id="bfo:118431228"/>
<keyword evidence="15" id="KW-1185">Reference proteome</keyword>
<dbReference type="CDD" id="cd00047">
    <property type="entry name" value="PTPc"/>
    <property type="match status" value="1"/>
</dbReference>
<dbReference type="InterPro" id="IPR013783">
    <property type="entry name" value="Ig-like_fold"/>
</dbReference>
<dbReference type="Gene3D" id="3.90.190.10">
    <property type="entry name" value="Protein tyrosine phosphatase superfamily"/>
    <property type="match status" value="2"/>
</dbReference>
<dbReference type="Proteomes" id="UP000001554">
    <property type="component" value="Chromosome 15"/>
</dbReference>
<evidence type="ECO:0000256" key="5">
    <source>
        <dbReference type="ARBA" id="ARBA00022912"/>
    </source>
</evidence>
<dbReference type="RefSeq" id="XP_035698221.1">
    <property type="nucleotide sequence ID" value="XM_035842328.1"/>
</dbReference>
<dbReference type="Pfam" id="PF00102">
    <property type="entry name" value="Y_phosphatase"/>
    <property type="match status" value="2"/>
</dbReference>
<dbReference type="FunFam" id="3.90.190.10:FF:000102">
    <property type="entry name" value="Receptor-type tyrosine-protein phosphatase"/>
    <property type="match status" value="2"/>
</dbReference>
<evidence type="ECO:0000256" key="9">
    <source>
        <dbReference type="ARBA" id="ARBA00072470"/>
    </source>
</evidence>
<evidence type="ECO:0000256" key="1">
    <source>
        <dbReference type="ARBA" id="ARBA00004167"/>
    </source>
</evidence>
<keyword evidence="10" id="KW-0812">Transmembrane</keyword>
<dbReference type="SUPFAM" id="SSF52799">
    <property type="entry name" value="(Phosphotyrosine protein) phosphatases II"/>
    <property type="match status" value="2"/>
</dbReference>
<evidence type="ECO:0000256" key="8">
    <source>
        <dbReference type="ARBA" id="ARBA00058215"/>
    </source>
</evidence>
<feature type="domain" description="Tyrosine specific protein phosphatases" evidence="13">
    <location>
        <begin position="509"/>
        <end position="584"/>
    </location>
</feature>
<keyword evidence="3 11" id="KW-0732">Signal</keyword>
<evidence type="ECO:0000256" key="10">
    <source>
        <dbReference type="SAM" id="Phobius"/>
    </source>
</evidence>
<evidence type="ECO:0000256" key="4">
    <source>
        <dbReference type="ARBA" id="ARBA00022801"/>
    </source>
</evidence>
<feature type="domain" description="Tyrosine specific protein phosphatases" evidence="13">
    <location>
        <begin position="804"/>
        <end position="877"/>
    </location>
</feature>
<evidence type="ECO:0000259" key="13">
    <source>
        <dbReference type="PROSITE" id="PS50056"/>
    </source>
</evidence>
<dbReference type="PRINTS" id="PR00700">
    <property type="entry name" value="PRTYPHPHTASE"/>
</dbReference>
<dbReference type="AlphaFoldDB" id="A0A9J7NCU2"/>
<dbReference type="InterPro" id="IPR050348">
    <property type="entry name" value="Protein-Tyr_Phosphatase"/>
</dbReference>
<dbReference type="GO" id="GO:0004725">
    <property type="term" value="F:protein tyrosine phosphatase activity"/>
    <property type="evidence" value="ECO:0000318"/>
    <property type="project" value="GO_Central"/>
</dbReference>
<dbReference type="GO" id="GO:0007165">
    <property type="term" value="P:signal transduction"/>
    <property type="evidence" value="ECO:0000318"/>
    <property type="project" value="GO_Central"/>
</dbReference>
<dbReference type="InterPro" id="IPR000387">
    <property type="entry name" value="Tyr_Pase_dom"/>
</dbReference>
<dbReference type="PROSITE" id="PS50853">
    <property type="entry name" value="FN3"/>
    <property type="match status" value="1"/>
</dbReference>
<accession>A0A9J7NCU2</accession>
<evidence type="ECO:0000313" key="15">
    <source>
        <dbReference type="Proteomes" id="UP000001554"/>
    </source>
</evidence>
<dbReference type="InterPro" id="IPR000242">
    <property type="entry name" value="PTP_cat"/>
</dbReference>
<feature type="domain" description="Tyrosine-protein phosphatase" evidence="12">
    <location>
        <begin position="331"/>
        <end position="593"/>
    </location>
</feature>
<dbReference type="SMART" id="SM00194">
    <property type="entry name" value="PTPc"/>
    <property type="match status" value="2"/>
</dbReference>
<comment type="function">
    <text evidence="8">Tyrosine-protein phosphatase targeted to sites of actin polymerization in response of varied extracellular stimuli. Has tyrosine phosphatase activity towards various tyrosyl phosphorylated substrates.</text>
</comment>
<dbReference type="CDD" id="cd14556">
    <property type="entry name" value="R-PTPc-typeIIb-2"/>
    <property type="match status" value="1"/>
</dbReference>
<evidence type="ECO:0000259" key="14">
    <source>
        <dbReference type="PROSITE" id="PS50853"/>
    </source>
</evidence>
<feature type="signal peptide" evidence="11">
    <location>
        <begin position="1"/>
        <end position="20"/>
    </location>
</feature>
<comment type="subcellular location">
    <subcellularLocation>
        <location evidence="1">Membrane</location>
        <topology evidence="1">Single-pass membrane protein</topology>
    </subcellularLocation>
</comment>
<dbReference type="InterPro" id="IPR029021">
    <property type="entry name" value="Prot-tyrosine_phosphatase-like"/>
</dbReference>
<dbReference type="SMART" id="SM00404">
    <property type="entry name" value="PTPc_motif"/>
    <property type="match status" value="2"/>
</dbReference>
<evidence type="ECO:0000256" key="3">
    <source>
        <dbReference type="ARBA" id="ARBA00022729"/>
    </source>
</evidence>
<dbReference type="OrthoDB" id="10253954at2759"/>
<dbReference type="GeneID" id="118431228"/>
<reference evidence="15" key="1">
    <citation type="journal article" date="2020" name="Nat. Ecol. Evol.">
        <title>Deeply conserved synteny resolves early events in vertebrate evolution.</title>
        <authorList>
            <person name="Simakov O."/>
            <person name="Marletaz F."/>
            <person name="Yue J.X."/>
            <person name="O'Connell B."/>
            <person name="Jenkins J."/>
            <person name="Brandt A."/>
            <person name="Calef R."/>
            <person name="Tung C.H."/>
            <person name="Huang T.K."/>
            <person name="Schmutz J."/>
            <person name="Satoh N."/>
            <person name="Yu J.K."/>
            <person name="Putnam N.H."/>
            <person name="Green R.E."/>
            <person name="Rokhsar D.S."/>
        </authorList>
    </citation>
    <scope>NUCLEOTIDE SEQUENCE [LARGE SCALE GENOMIC DNA]</scope>
    <source>
        <strain evidence="15">S238N-H82</strain>
    </source>
</reference>
<keyword evidence="10" id="KW-1133">Transmembrane helix</keyword>
<comment type="catalytic activity">
    <reaction evidence="7">
        <text>O-phospho-L-tyrosyl-[protein] + H2O = L-tyrosyl-[protein] + phosphate</text>
        <dbReference type="Rhea" id="RHEA:10684"/>
        <dbReference type="Rhea" id="RHEA-COMP:10136"/>
        <dbReference type="Rhea" id="RHEA-COMP:20101"/>
        <dbReference type="ChEBI" id="CHEBI:15377"/>
        <dbReference type="ChEBI" id="CHEBI:43474"/>
        <dbReference type="ChEBI" id="CHEBI:46858"/>
        <dbReference type="ChEBI" id="CHEBI:61978"/>
        <dbReference type="EC" id="3.1.3.48"/>
    </reaction>
</comment>
<reference evidence="16" key="2">
    <citation type="submission" date="2025-08" db="UniProtKB">
        <authorList>
            <consortium name="RefSeq"/>
        </authorList>
    </citation>
    <scope>IDENTIFICATION</scope>
    <source>
        <strain evidence="16">S238N-H82</strain>
        <tissue evidence="16">Testes</tissue>
    </source>
</reference>
<keyword evidence="4" id="KW-0378">Hydrolase</keyword>
<evidence type="ECO:0000256" key="6">
    <source>
        <dbReference type="ARBA" id="ARBA00023136"/>
    </source>
</evidence>
<dbReference type="CDD" id="cd00063">
    <property type="entry name" value="FN3"/>
    <property type="match status" value="1"/>
</dbReference>
<sequence length="895" mass="100313">MSILYQLFVWLCLVYSPGLCSHRGKRAITSFRVTLPGSGQAVNEVNAGVEVHITCDVTGDPSPDVDIYKYSEAGQNLGSLSAVSDGNNYQALPNSDVTQLGIKTYRFTPVMNGTFRCENHGDEMTLQLIVKHPPVPLDPPTTAQEEQGDVIVYRSTAYRGDGPVVAMAVQYRPFGGDVDVWNTTAEVTEDSYVISGLPVGNRYKVRLVLVRPGEGGRGAPGPDVTVRIQFIEGDTFSGSVIVGSLLGIIILAVLTVAILHTVYKARKEENMFALATFQLERGELTSIPKEMTGKRLAYLRLHTGEWKKTGTYRVEAEELDKYMETTGFDGLIWQFEALPDELIYKCKVARRPENTPKNRYTNSIPYDYSRVELQPLPGKPTTNSDYINASWVNGYSKSKAFIATQGPSAETVDDFWRMIWDYGPKYIVMLSDLIDKSKVPCAQYWPDKEASLRSGDLLVTLKKKDVMADYIFRTFTLQKAGDDASQYEITHIQYTGWPQHRAGTPPYSTSLLNIIRTIKLTDPEEMETPIVVHCGSGVDQTGVFIALYAMTDMLEEEAAVNIREFVVQMREYRCLMVSCVDHYLYIYGSVLEAERCGKTVTRTDQFLTYAESKLGLTGSKRGALYCQEFAKLQTLCPNPSAERTATGALPVNEGKNRFSNLLPDDKRRVTLSTPLSDTDSNDYINAVYLDSYKSQKGYIVTQAPLPNTVTDFWCMISDTGSNIIVMLNSISESCPRYWPAHASATYGPFNVEVTNTQIAPHVTEREFQLTNTFNHKKTTVRQFQLTNYTDDGDSAPLTAPEYLHQLWAEVHKWFKQSNMDGPITVHCESGAGLSGVFCTVDMTLDRSEVERAVDVFQAVRMLRHHRPEMVCTEDQYKLCYQVVQKHLQTTITTTD</sequence>
<dbReference type="Gene3D" id="2.60.40.10">
    <property type="entry name" value="Immunoglobulins"/>
    <property type="match status" value="1"/>
</dbReference>
<dbReference type="InterPro" id="IPR036116">
    <property type="entry name" value="FN3_sf"/>
</dbReference>
<feature type="domain" description="Fibronectin type-III" evidence="14">
    <location>
        <begin position="133"/>
        <end position="231"/>
    </location>
</feature>
<dbReference type="PANTHER" id="PTHR19134">
    <property type="entry name" value="RECEPTOR-TYPE TYROSINE-PROTEIN PHOSPHATASE"/>
    <property type="match status" value="1"/>
</dbReference>
<keyword evidence="5" id="KW-0904">Protein phosphatase</keyword>
<feature type="domain" description="Tyrosine-protein phosphatase" evidence="12">
    <location>
        <begin position="625"/>
        <end position="886"/>
    </location>
</feature>
<feature type="chain" id="PRO_5039887387" description="Tyrosine-protein phosphatase non-receptor type 20" evidence="11">
    <location>
        <begin position="21"/>
        <end position="895"/>
    </location>
</feature>
<protein>
    <recommendedName>
        <fullName evidence="9">Tyrosine-protein phosphatase non-receptor type 20</fullName>
        <ecNumber evidence="2">3.1.3.48</ecNumber>
    </recommendedName>
</protein>
<dbReference type="SUPFAM" id="SSF49265">
    <property type="entry name" value="Fibronectin type III"/>
    <property type="match status" value="1"/>
</dbReference>
<evidence type="ECO:0000256" key="2">
    <source>
        <dbReference type="ARBA" id="ARBA00013064"/>
    </source>
</evidence>
<dbReference type="PROSITE" id="PS50056">
    <property type="entry name" value="TYR_PHOSPHATASE_2"/>
    <property type="match status" value="2"/>
</dbReference>
<dbReference type="GO" id="GO:0016020">
    <property type="term" value="C:membrane"/>
    <property type="evidence" value="ECO:0007669"/>
    <property type="project" value="UniProtKB-SubCell"/>
</dbReference>
<dbReference type="PANTHER" id="PTHR19134:SF555">
    <property type="entry name" value="RECEPTOR-TYPE TYROSINE-PROTEIN PHOSPHATASE DELTA-LIKE ISOFORM X1"/>
    <property type="match status" value="1"/>
</dbReference>
<organism evidence="15 16">
    <name type="scientific">Branchiostoma floridae</name>
    <name type="common">Florida lancelet</name>
    <name type="synonym">Amphioxus</name>
    <dbReference type="NCBI Taxonomy" id="7739"/>
    <lineage>
        <taxon>Eukaryota</taxon>
        <taxon>Metazoa</taxon>
        <taxon>Chordata</taxon>
        <taxon>Cephalochordata</taxon>
        <taxon>Leptocardii</taxon>
        <taxon>Amphioxiformes</taxon>
        <taxon>Branchiostomatidae</taxon>
        <taxon>Branchiostoma</taxon>
    </lineage>
</organism>
<dbReference type="InterPro" id="IPR003961">
    <property type="entry name" value="FN3_dom"/>
</dbReference>
<gene>
    <name evidence="16" type="primary">LOC118431228</name>
</gene>
<evidence type="ECO:0000256" key="7">
    <source>
        <dbReference type="ARBA" id="ARBA00051722"/>
    </source>
</evidence>
<evidence type="ECO:0000256" key="11">
    <source>
        <dbReference type="SAM" id="SignalP"/>
    </source>
</evidence>
<keyword evidence="6 10" id="KW-0472">Membrane</keyword>
<proteinExistence type="predicted"/>
<evidence type="ECO:0000313" key="16">
    <source>
        <dbReference type="RefSeq" id="XP_035698221.1"/>
    </source>
</evidence>